<comment type="caution">
    <text evidence="4">The sequence shown here is derived from an EMBL/GenBank/DDBJ whole genome shotgun (WGS) entry which is preliminary data.</text>
</comment>
<keyword evidence="5" id="KW-1185">Reference proteome</keyword>
<feature type="transmembrane region" description="Helical" evidence="3">
    <location>
        <begin position="288"/>
        <end position="312"/>
    </location>
</feature>
<gene>
    <name evidence="4" type="ORF">KFE25_013677</name>
</gene>
<dbReference type="GO" id="GO:0016020">
    <property type="term" value="C:membrane"/>
    <property type="evidence" value="ECO:0007669"/>
    <property type="project" value="UniProtKB-SubCell"/>
</dbReference>
<proteinExistence type="predicted"/>
<dbReference type="PANTHER" id="PTHR18945">
    <property type="entry name" value="NEUROTRANSMITTER GATED ION CHANNEL"/>
    <property type="match status" value="1"/>
</dbReference>
<evidence type="ECO:0008006" key="6">
    <source>
        <dbReference type="Google" id="ProtNLM"/>
    </source>
</evidence>
<feature type="transmembrane region" description="Helical" evidence="3">
    <location>
        <begin position="318"/>
        <end position="336"/>
    </location>
</feature>
<keyword evidence="3" id="KW-1133">Transmembrane helix</keyword>
<feature type="region of interest" description="Disordered" evidence="2">
    <location>
        <begin position="1"/>
        <end position="45"/>
    </location>
</feature>
<evidence type="ECO:0000256" key="3">
    <source>
        <dbReference type="SAM" id="Phobius"/>
    </source>
</evidence>
<dbReference type="SUPFAM" id="SSF90112">
    <property type="entry name" value="Neurotransmitter-gated ion-channel transmembrane pore"/>
    <property type="match status" value="1"/>
</dbReference>
<sequence length="538" mass="60707">MVRSRSAGSARRLVTWGGGRVGARTPERESSREGHPPKSRAGQLADVFASRARATARRIASPCARRGGGRGAAQPPPSPEREAVARLQEQRRDQLLESDLVAVRSLAREVVTSRIVYMRFQIYSLHNISAVDTSFFVDFKLEMRLVDLTTVHKRSKKHKVFLNDENLASIPFITIANAIDADVCEQAIITLDPSDPVGIVRWEQRFRGTVRLIQELHNFPFDHQHLQIDLRTEWYYRRLRPMSGSRCLQDVALAEWTLHRPQPLYTYENEAGRACAKITVQVTRRPRFYVWNVLLINFLICSLSLMAFAYPVDDMADRVSIVLSLLLTVMAFKFTVADLVPRVAYFTFLDLYLFLGIFLLVLVAAENAVVKVLSETRPILAASIDDAMLLIIAGAWMLLQLVLVALVHIYYARVQPHLEPRLVLPDETPIGGVMILPRAELRKVWRRLFSARAPPPMSQTNAFRWRKAIRYAVHVARQERYENQGSGTRWEPEHTATAARLSLGPVVAAAERRSGSDDSGDVALGQLRSVRGNVGIFV</sequence>
<comment type="subcellular location">
    <subcellularLocation>
        <location evidence="1">Membrane</location>
        <topology evidence="1">Multi-pass membrane protein</topology>
    </subcellularLocation>
</comment>
<dbReference type="InterPro" id="IPR036734">
    <property type="entry name" value="Neur_chan_lig-bd_sf"/>
</dbReference>
<dbReference type="InterPro" id="IPR006201">
    <property type="entry name" value="Neur_channel"/>
</dbReference>
<evidence type="ECO:0000313" key="4">
    <source>
        <dbReference type="EMBL" id="KAG8468594.1"/>
    </source>
</evidence>
<dbReference type="InterPro" id="IPR038050">
    <property type="entry name" value="Neuro_actylchol_rec"/>
</dbReference>
<evidence type="ECO:0000256" key="1">
    <source>
        <dbReference type="ARBA" id="ARBA00004141"/>
    </source>
</evidence>
<dbReference type="Gene3D" id="1.20.58.390">
    <property type="entry name" value="Neurotransmitter-gated ion-channel transmembrane domain"/>
    <property type="match status" value="1"/>
</dbReference>
<name>A0A8J6CDH7_DIALT</name>
<evidence type="ECO:0000313" key="5">
    <source>
        <dbReference type="Proteomes" id="UP000751190"/>
    </source>
</evidence>
<organism evidence="4 5">
    <name type="scientific">Diacronema lutheri</name>
    <name type="common">Unicellular marine alga</name>
    <name type="synonym">Monochrysis lutheri</name>
    <dbReference type="NCBI Taxonomy" id="2081491"/>
    <lineage>
        <taxon>Eukaryota</taxon>
        <taxon>Haptista</taxon>
        <taxon>Haptophyta</taxon>
        <taxon>Pavlovophyceae</taxon>
        <taxon>Pavlovales</taxon>
        <taxon>Pavlovaceae</taxon>
        <taxon>Diacronema</taxon>
    </lineage>
</organism>
<dbReference type="OrthoDB" id="407205at2759"/>
<keyword evidence="3" id="KW-0812">Transmembrane</keyword>
<feature type="compositionally biased region" description="Basic and acidic residues" evidence="2">
    <location>
        <begin position="25"/>
        <end position="36"/>
    </location>
</feature>
<feature type="transmembrane region" description="Helical" evidence="3">
    <location>
        <begin position="343"/>
        <end position="365"/>
    </location>
</feature>
<dbReference type="GO" id="GO:0005230">
    <property type="term" value="F:extracellular ligand-gated monoatomic ion channel activity"/>
    <property type="evidence" value="ECO:0007669"/>
    <property type="project" value="InterPro"/>
</dbReference>
<dbReference type="EMBL" id="JAGTXO010000004">
    <property type="protein sequence ID" value="KAG8468594.1"/>
    <property type="molecule type" value="Genomic_DNA"/>
</dbReference>
<dbReference type="InterPro" id="IPR036719">
    <property type="entry name" value="Neuro-gated_channel_TM_sf"/>
</dbReference>
<feature type="region of interest" description="Disordered" evidence="2">
    <location>
        <begin position="58"/>
        <end position="82"/>
    </location>
</feature>
<dbReference type="GO" id="GO:0004888">
    <property type="term" value="F:transmembrane signaling receptor activity"/>
    <property type="evidence" value="ECO:0007669"/>
    <property type="project" value="InterPro"/>
</dbReference>
<dbReference type="OMA" id="IDLRTEW"/>
<dbReference type="Gene3D" id="2.70.170.10">
    <property type="entry name" value="Neurotransmitter-gated ion-channel ligand-binding domain"/>
    <property type="match status" value="1"/>
</dbReference>
<protein>
    <recommendedName>
        <fullName evidence="6">Neurotransmitter-gated ion-channel ligand-binding domain-containing protein</fullName>
    </recommendedName>
</protein>
<dbReference type="AlphaFoldDB" id="A0A8J6CDH7"/>
<dbReference type="SUPFAM" id="SSF63712">
    <property type="entry name" value="Nicotinic receptor ligand binding domain-like"/>
    <property type="match status" value="1"/>
</dbReference>
<keyword evidence="3" id="KW-0472">Membrane</keyword>
<evidence type="ECO:0000256" key="2">
    <source>
        <dbReference type="SAM" id="MobiDB-lite"/>
    </source>
</evidence>
<feature type="transmembrane region" description="Helical" evidence="3">
    <location>
        <begin position="387"/>
        <end position="411"/>
    </location>
</feature>
<dbReference type="Proteomes" id="UP000751190">
    <property type="component" value="Unassembled WGS sequence"/>
</dbReference>
<reference evidence="4" key="1">
    <citation type="submission" date="2021-05" db="EMBL/GenBank/DDBJ databases">
        <title>The genome of the haptophyte Pavlova lutheri (Diacronema luteri, Pavlovales) - a model for lipid biosynthesis in eukaryotic algae.</title>
        <authorList>
            <person name="Hulatt C.J."/>
            <person name="Posewitz M.C."/>
        </authorList>
    </citation>
    <scope>NUCLEOTIDE SEQUENCE</scope>
    <source>
        <strain evidence="4">NIVA-4/92</strain>
    </source>
</reference>
<accession>A0A8J6CDH7</accession>